<reference evidence="2 3" key="1">
    <citation type="submission" date="2024-03" db="EMBL/GenBank/DDBJ databases">
        <title>Complete genome of BD2.</title>
        <authorList>
            <person name="Cao G."/>
        </authorList>
    </citation>
    <scope>NUCLEOTIDE SEQUENCE [LARGE SCALE GENOMIC DNA]</scope>
    <source>
        <strain evidence="2 3">BD2</strain>
    </source>
</reference>
<accession>A0ABZ2RA87</accession>
<gene>
    <name evidence="2" type="ORF">WG219_11205</name>
</gene>
<dbReference type="InterPro" id="IPR006528">
    <property type="entry name" value="Phage_head_morphogenesis_dom"/>
</dbReference>
<proteinExistence type="predicted"/>
<feature type="domain" description="Phage head morphogenesis" evidence="1">
    <location>
        <begin position="160"/>
        <end position="268"/>
    </location>
</feature>
<dbReference type="Pfam" id="PF04233">
    <property type="entry name" value="Phage_Mu_F"/>
    <property type="match status" value="1"/>
</dbReference>
<dbReference type="Proteomes" id="UP001476583">
    <property type="component" value="Chromosome"/>
</dbReference>
<protein>
    <submittedName>
        <fullName evidence="2">Phage minor head protein</fullName>
    </submittedName>
</protein>
<organism evidence="2 3">
    <name type="scientific">Ectopseudomonas mendocina</name>
    <name type="common">Pseudomonas mendocina</name>
    <dbReference type="NCBI Taxonomy" id="300"/>
    <lineage>
        <taxon>Bacteria</taxon>
        <taxon>Pseudomonadati</taxon>
        <taxon>Pseudomonadota</taxon>
        <taxon>Gammaproteobacteria</taxon>
        <taxon>Pseudomonadales</taxon>
        <taxon>Pseudomonadaceae</taxon>
        <taxon>Ectopseudomonas</taxon>
    </lineage>
</organism>
<sequence length="307" mass="33999">MRRAPILPANPADPTGVDRLERGAINDFASRIRRIRDAYIAGLNRIPAEPVVNKRYTFAIDAFLLSSVLDGAGREVEAQLLEGGEQNVWFFATYVSVAYQRGTGQQYANLARQSAAYAGGQQSLASVIRSTPYLNRIALIAASEFEEMRWLSGEIRANMARVLTDGIGRGINPREVAKNLTEQAGIEARRASRIARTEITTALRRARMDEIDYAADRYGLTSLEMHMSALSPTTRATHAARHATLHTTDEQREWWSQNGNSINCKCSTVSVLVGDDGKPLVPQIIERAKRNKEVMKAKGKGPWAKED</sequence>
<keyword evidence="3" id="KW-1185">Reference proteome</keyword>
<name>A0ABZ2RA87_ECTME</name>
<evidence type="ECO:0000259" key="1">
    <source>
        <dbReference type="Pfam" id="PF04233"/>
    </source>
</evidence>
<dbReference type="EMBL" id="CP148074">
    <property type="protein sequence ID" value="WXL23923.1"/>
    <property type="molecule type" value="Genomic_DNA"/>
</dbReference>
<evidence type="ECO:0000313" key="3">
    <source>
        <dbReference type="Proteomes" id="UP001476583"/>
    </source>
</evidence>
<evidence type="ECO:0000313" key="2">
    <source>
        <dbReference type="EMBL" id="WXL23923.1"/>
    </source>
</evidence>